<dbReference type="SUPFAM" id="SSF51735">
    <property type="entry name" value="NAD(P)-binding Rossmann-fold domains"/>
    <property type="match status" value="1"/>
</dbReference>
<dbReference type="InterPro" id="IPR036291">
    <property type="entry name" value="NAD(P)-bd_dom_sf"/>
</dbReference>
<dbReference type="EMBL" id="QURL01000004">
    <property type="protein sequence ID" value="RFC63725.1"/>
    <property type="molecule type" value="Genomic_DNA"/>
</dbReference>
<dbReference type="OrthoDB" id="183072at2"/>
<organism evidence="2 3">
    <name type="scientific">Fulvimarina endophytica</name>
    <dbReference type="NCBI Taxonomy" id="2293836"/>
    <lineage>
        <taxon>Bacteria</taxon>
        <taxon>Pseudomonadati</taxon>
        <taxon>Pseudomonadota</taxon>
        <taxon>Alphaproteobacteria</taxon>
        <taxon>Hyphomicrobiales</taxon>
        <taxon>Aurantimonadaceae</taxon>
        <taxon>Fulvimarina</taxon>
    </lineage>
</organism>
<evidence type="ECO:0000313" key="3">
    <source>
        <dbReference type="Proteomes" id="UP000264310"/>
    </source>
</evidence>
<reference evidence="2 3" key="1">
    <citation type="submission" date="2018-08" db="EMBL/GenBank/DDBJ databases">
        <title>Fulvimarina sp. 85, whole genome shotgun sequence.</title>
        <authorList>
            <person name="Tuo L."/>
        </authorList>
    </citation>
    <scope>NUCLEOTIDE SEQUENCE [LARGE SCALE GENOMIC DNA]</scope>
    <source>
        <strain evidence="2 3">85</strain>
    </source>
</reference>
<accession>A0A371X3C4</accession>
<feature type="domain" description="NAD-dependent epimerase/dehydratase" evidence="1">
    <location>
        <begin position="33"/>
        <end position="185"/>
    </location>
</feature>
<evidence type="ECO:0000313" key="2">
    <source>
        <dbReference type="EMBL" id="RFC63725.1"/>
    </source>
</evidence>
<dbReference type="Pfam" id="PF01370">
    <property type="entry name" value="Epimerase"/>
    <property type="match status" value="1"/>
</dbReference>
<dbReference type="AlphaFoldDB" id="A0A371X3C4"/>
<evidence type="ECO:0000259" key="1">
    <source>
        <dbReference type="Pfam" id="PF01370"/>
    </source>
</evidence>
<protein>
    <submittedName>
        <fullName evidence="2">NAD-dependent epimerase/dehydratase family protein</fullName>
    </submittedName>
</protein>
<keyword evidence="3" id="KW-1185">Reference proteome</keyword>
<dbReference type="InterPro" id="IPR001509">
    <property type="entry name" value="Epimerase_deHydtase"/>
</dbReference>
<proteinExistence type="predicted"/>
<comment type="caution">
    <text evidence="2">The sequence shown here is derived from an EMBL/GenBank/DDBJ whole genome shotgun (WGS) entry which is preliminary data.</text>
</comment>
<sequence length="266" mass="29286">MRGERVRRLSEIAEVRTGLSFGDEGFLELLGSGAFDCLAHHAANVTNYKSLDFDVTAALADNTRNLSAVLRLFAERGGRAVVLTGSVFEQGEGAGNEPMRAFSPYGLSKGLTAEVFDYWTTLLGLRMGKFVIPNPFGPLEEPRFCSYLIRCWTKGEAASVQTPRYVRDNIHVGLLAKAYAAFCEETLLARADTRLNPSGYVETQGAFAERFAREIGPRLGLGAEVVLKDQTVFDEPLMRVNTQPLDTAALGWNETAAWDEAADFYR</sequence>
<name>A0A371X3C4_9HYPH</name>
<gene>
    <name evidence="2" type="ORF">DYI37_12060</name>
</gene>
<dbReference type="Proteomes" id="UP000264310">
    <property type="component" value="Unassembled WGS sequence"/>
</dbReference>
<dbReference type="RefSeq" id="WP_116683454.1">
    <property type="nucleotide sequence ID" value="NZ_QURL01000004.1"/>
</dbReference>
<dbReference type="Gene3D" id="3.40.50.720">
    <property type="entry name" value="NAD(P)-binding Rossmann-like Domain"/>
    <property type="match status" value="1"/>
</dbReference>